<dbReference type="InterPro" id="IPR047952">
    <property type="entry name" value="Transpos_IS4"/>
</dbReference>
<proteinExistence type="predicted"/>
<dbReference type="OrthoDB" id="9796012at2"/>
<evidence type="ECO:0000256" key="1">
    <source>
        <dbReference type="SAM" id="MobiDB-lite"/>
    </source>
</evidence>
<feature type="region of interest" description="Disordered" evidence="1">
    <location>
        <begin position="378"/>
        <end position="406"/>
    </location>
</feature>
<protein>
    <recommendedName>
        <fullName evidence="2">Transposase IS4-like domain-containing protein</fullName>
    </recommendedName>
</protein>
<dbReference type="HOGENOM" id="CLU_042653_0_0_6"/>
<keyword evidence="4" id="KW-1185">Reference proteome</keyword>
<dbReference type="STRING" id="314278.NB231_08335"/>
<name>A4BSI0_9GAMM</name>
<dbReference type="AlphaFoldDB" id="A4BSI0"/>
<reference evidence="3 4" key="1">
    <citation type="submission" date="2006-02" db="EMBL/GenBank/DDBJ databases">
        <authorList>
            <person name="Waterbury J."/>
            <person name="Ferriera S."/>
            <person name="Johnson J."/>
            <person name="Kravitz S."/>
            <person name="Halpern A."/>
            <person name="Remington K."/>
            <person name="Beeson K."/>
            <person name="Tran B."/>
            <person name="Rogers Y.-H."/>
            <person name="Friedman R."/>
            <person name="Venter J.C."/>
        </authorList>
    </citation>
    <scope>NUCLEOTIDE SEQUENCE [LARGE SCALE GENOMIC DNA]</scope>
    <source>
        <strain evidence="3 4">Nb-231</strain>
    </source>
</reference>
<dbReference type="NCBIfam" id="NF033592">
    <property type="entry name" value="transpos_IS4_1"/>
    <property type="match status" value="1"/>
</dbReference>
<gene>
    <name evidence="3" type="ORF">NB231_08335</name>
</gene>
<dbReference type="InterPro" id="IPR002559">
    <property type="entry name" value="Transposase_11"/>
</dbReference>
<dbReference type="SUPFAM" id="SSF53098">
    <property type="entry name" value="Ribonuclease H-like"/>
    <property type="match status" value="1"/>
</dbReference>
<feature type="domain" description="Transposase IS4-like" evidence="2">
    <location>
        <begin position="138"/>
        <end position="308"/>
    </location>
</feature>
<sequence length="406" mass="45305">MQATPTTAPWQRNRINAHRANCGSYSFFKLLTSEALLDRVEQGLPRGHRKRLYPPTRALSLFLAQALTADRSCQNIVNQAAVERLAGGLATGSTHTGGYCLARQRGQSPGLGFPIGRLVGITYLASGALLNAAIGRFQGKGGNEQTLLRSMQESFAPGDILIGDAFFATYFFIAAMQAKGVDILMEQHGSRKRSTDFRHGQHLGPRDHVIVIHKPKKRPQWMSETEYAAAPATLTLRELKAGGKLLVTTLRCPNTAPKGALKALYQSRWHVELDIRHIKETLGMDVLSCKTPDMTRKEIWVYLLAYNLIRLMMVQSARLADIAPRTISFKHCLQLWLISAQQLDTADDGQLRTLLSLLAQQRVGNRPGRIEPRAVKRRPKPFPLLTKPRHAAREEIREKGIQKKLN</sequence>
<dbReference type="InterPro" id="IPR012337">
    <property type="entry name" value="RNaseH-like_sf"/>
</dbReference>
<dbReference type="GO" id="GO:0003677">
    <property type="term" value="F:DNA binding"/>
    <property type="evidence" value="ECO:0007669"/>
    <property type="project" value="InterPro"/>
</dbReference>
<dbReference type="EMBL" id="AAOF01000010">
    <property type="protein sequence ID" value="EAR21250.1"/>
    <property type="molecule type" value="Genomic_DNA"/>
</dbReference>
<evidence type="ECO:0000313" key="4">
    <source>
        <dbReference type="Proteomes" id="UP000003374"/>
    </source>
</evidence>
<organism evidence="3 4">
    <name type="scientific">Nitrococcus mobilis Nb-231</name>
    <dbReference type="NCBI Taxonomy" id="314278"/>
    <lineage>
        <taxon>Bacteria</taxon>
        <taxon>Pseudomonadati</taxon>
        <taxon>Pseudomonadota</taxon>
        <taxon>Gammaproteobacteria</taxon>
        <taxon>Chromatiales</taxon>
        <taxon>Ectothiorhodospiraceae</taxon>
        <taxon>Nitrococcus</taxon>
    </lineage>
</organism>
<dbReference type="PANTHER" id="PTHR37529:SF1">
    <property type="entry name" value="TRANSPOSASE INSG FOR INSERTION SEQUENCE ELEMENT IS4-RELATED"/>
    <property type="match status" value="1"/>
</dbReference>
<comment type="caution">
    <text evidence="3">The sequence shown here is derived from an EMBL/GenBank/DDBJ whole genome shotgun (WGS) entry which is preliminary data.</text>
</comment>
<evidence type="ECO:0000259" key="2">
    <source>
        <dbReference type="Pfam" id="PF01609"/>
    </source>
</evidence>
<dbReference type="GO" id="GO:0006313">
    <property type="term" value="P:DNA transposition"/>
    <property type="evidence" value="ECO:0007669"/>
    <property type="project" value="InterPro"/>
</dbReference>
<dbReference type="Pfam" id="PF01609">
    <property type="entry name" value="DDE_Tnp_1"/>
    <property type="match status" value="1"/>
</dbReference>
<dbReference type="GO" id="GO:0004803">
    <property type="term" value="F:transposase activity"/>
    <property type="evidence" value="ECO:0007669"/>
    <property type="project" value="InterPro"/>
</dbReference>
<evidence type="ECO:0000313" key="3">
    <source>
        <dbReference type="EMBL" id="EAR21250.1"/>
    </source>
</evidence>
<dbReference type="Proteomes" id="UP000003374">
    <property type="component" value="Unassembled WGS sequence"/>
</dbReference>
<accession>A4BSI0</accession>
<feature type="compositionally biased region" description="Basic and acidic residues" evidence="1">
    <location>
        <begin position="391"/>
        <end position="406"/>
    </location>
</feature>
<dbReference type="PANTHER" id="PTHR37529">
    <property type="entry name" value="TRANSPOSASE INSG FOR INSERTION SEQUENCE ELEMENT IS4-RELATED"/>
    <property type="match status" value="1"/>
</dbReference>
<dbReference type="eggNOG" id="COG3385">
    <property type="taxonomic scope" value="Bacteria"/>
</dbReference>
<dbReference type="RefSeq" id="WP_005001418.1">
    <property type="nucleotide sequence ID" value="NZ_CH672427.1"/>
</dbReference>